<dbReference type="Proteomes" id="UP000004633">
    <property type="component" value="Unassembled WGS sequence"/>
</dbReference>
<accession>E7N0W8</accession>
<feature type="domain" description="Methyltransferase type 11" evidence="1">
    <location>
        <begin position="37"/>
        <end position="111"/>
    </location>
</feature>
<dbReference type="InterPro" id="IPR013216">
    <property type="entry name" value="Methyltransf_11"/>
</dbReference>
<dbReference type="Pfam" id="PF08241">
    <property type="entry name" value="Methyltransf_11"/>
    <property type="match status" value="1"/>
</dbReference>
<evidence type="ECO:0000313" key="2">
    <source>
        <dbReference type="EMBL" id="EFW30158.1"/>
    </source>
</evidence>
<organism evidence="2 3">
    <name type="scientific">Selenomonas artemidis F0399</name>
    <dbReference type="NCBI Taxonomy" id="749551"/>
    <lineage>
        <taxon>Bacteria</taxon>
        <taxon>Bacillati</taxon>
        <taxon>Bacillota</taxon>
        <taxon>Negativicutes</taxon>
        <taxon>Selenomonadales</taxon>
        <taxon>Selenomonadaceae</taxon>
        <taxon>Selenomonas</taxon>
    </lineage>
</organism>
<dbReference type="AlphaFoldDB" id="E7N0W8"/>
<gene>
    <name evidence="2" type="ORF">HMPREF9555_00619</name>
</gene>
<sequence>MKTDLAELLTESPERLTILVVDGSERLAHLRALYPNAEIHAVTPYEEVAEHETLAPLRILWHVADWQKEILPFPEEMFDRIIAEFALEFAHEPYDFLMALNRRLKETGTLYTSYPNVRYHGMLDLLRAGDFPVRGERRLYAKPEIVRLLNDALYKEIHFTPGERDDDLAAGEEWARKGFANVNDDLSTRTWLVRAQRSTAAGANLKLLFTPEMRRELARLLHRIEYGVAPEESKAALRALCVREGIFSEYLTDFINEVCVHDARVHAELRELFENM</sequence>
<dbReference type="SUPFAM" id="SSF53335">
    <property type="entry name" value="S-adenosyl-L-methionine-dependent methyltransferases"/>
    <property type="match status" value="1"/>
</dbReference>
<dbReference type="GO" id="GO:0008757">
    <property type="term" value="F:S-adenosylmethionine-dependent methyltransferase activity"/>
    <property type="evidence" value="ECO:0007669"/>
    <property type="project" value="InterPro"/>
</dbReference>
<dbReference type="RefSeq" id="WP_009349297.1">
    <property type="nucleotide sequence ID" value="NZ_GL638131.1"/>
</dbReference>
<keyword evidence="3" id="KW-1185">Reference proteome</keyword>
<reference evidence="2 3" key="1">
    <citation type="submission" date="2010-08" db="EMBL/GenBank/DDBJ databases">
        <authorList>
            <person name="Weinstock G."/>
            <person name="Sodergren E."/>
            <person name="Clifton S."/>
            <person name="Fulton L."/>
            <person name="Fulton B."/>
            <person name="Courtney L."/>
            <person name="Fronick C."/>
            <person name="Harrison M."/>
            <person name="Strong C."/>
            <person name="Farmer C."/>
            <person name="Delahaunty K."/>
            <person name="Markovic C."/>
            <person name="Hall O."/>
            <person name="Minx P."/>
            <person name="Tomlinson C."/>
            <person name="Mitreva M."/>
            <person name="Hou S."/>
            <person name="Chen J."/>
            <person name="Wollam A."/>
            <person name="Pepin K.H."/>
            <person name="Johnson M."/>
            <person name="Bhonagiri V."/>
            <person name="Zhang X."/>
            <person name="Suruliraj S."/>
            <person name="Warren W."/>
            <person name="Chinwalla A."/>
            <person name="Mardis E.R."/>
            <person name="Wilson R.K."/>
        </authorList>
    </citation>
    <scope>NUCLEOTIDE SEQUENCE [LARGE SCALE GENOMIC DNA]</scope>
    <source>
        <strain evidence="2 3">F0399</strain>
    </source>
</reference>
<dbReference type="EMBL" id="AECV01000007">
    <property type="protein sequence ID" value="EFW30158.1"/>
    <property type="molecule type" value="Genomic_DNA"/>
</dbReference>
<dbReference type="Gene3D" id="3.40.50.150">
    <property type="entry name" value="Vaccinia Virus protein VP39"/>
    <property type="match status" value="1"/>
</dbReference>
<comment type="caution">
    <text evidence="2">The sequence shown here is derived from an EMBL/GenBank/DDBJ whole genome shotgun (WGS) entry which is preliminary data.</text>
</comment>
<dbReference type="HOGENOM" id="CLU_874034_0_0_9"/>
<evidence type="ECO:0000313" key="3">
    <source>
        <dbReference type="Proteomes" id="UP000004633"/>
    </source>
</evidence>
<protein>
    <recommendedName>
        <fullName evidence="1">Methyltransferase type 11 domain-containing protein</fullName>
    </recommendedName>
</protein>
<dbReference type="InterPro" id="IPR029063">
    <property type="entry name" value="SAM-dependent_MTases_sf"/>
</dbReference>
<evidence type="ECO:0000259" key="1">
    <source>
        <dbReference type="Pfam" id="PF08241"/>
    </source>
</evidence>
<proteinExistence type="predicted"/>
<name>E7N0W8_9FIRM</name>
<dbReference type="STRING" id="749551.HMPREF9555_00619"/>